<gene>
    <name evidence="2" type="ORF">K9W45_04465</name>
</gene>
<evidence type="ECO:0000259" key="1">
    <source>
        <dbReference type="Pfam" id="PF12146"/>
    </source>
</evidence>
<dbReference type="Gene3D" id="3.40.50.1820">
    <property type="entry name" value="alpha/beta hydrolase"/>
    <property type="match status" value="1"/>
</dbReference>
<keyword evidence="2" id="KW-0378">Hydrolase</keyword>
<dbReference type="InterPro" id="IPR050266">
    <property type="entry name" value="AB_hydrolase_sf"/>
</dbReference>
<proteinExistence type="predicted"/>
<evidence type="ECO:0000313" key="2">
    <source>
        <dbReference type="EMBL" id="UJG41722.1"/>
    </source>
</evidence>
<protein>
    <submittedName>
        <fullName evidence="2">Alpha/beta hydrolase</fullName>
    </submittedName>
</protein>
<dbReference type="AlphaFoldDB" id="A0A9Y1BMP7"/>
<dbReference type="GO" id="GO:0016787">
    <property type="term" value="F:hydrolase activity"/>
    <property type="evidence" value="ECO:0007669"/>
    <property type="project" value="UniProtKB-KW"/>
</dbReference>
<dbReference type="InterPro" id="IPR022742">
    <property type="entry name" value="Hydrolase_4"/>
</dbReference>
<feature type="domain" description="Serine aminopeptidase S33" evidence="1">
    <location>
        <begin position="38"/>
        <end position="254"/>
    </location>
</feature>
<dbReference type="EMBL" id="CP084166">
    <property type="protein sequence ID" value="UJG41722.1"/>
    <property type="molecule type" value="Genomic_DNA"/>
</dbReference>
<name>A0A9Y1BMP7_9ARCH</name>
<sequence>MNDDKHIEFLTTKTNPEVKIRLMTIKAKNSKYSNRNFFLIMGWLSEINLFEPLAEQLAEFGNVFIYEPRGYGKSITPHKKGLFSIEEYNKEISTVLQLKGLKDKEFIIFGSCSGGAMAFCYYLDGKGPKPFAMAIISPQPHYKTPFWLPIFGHLPNFLMNFIQKLIIIFMNIYLKFKDPEEVKNVIHAKTQLTKNDAWCLRRFVHEFIIPYDIRDRIADIDIPMVMFVGKKDHFLNLEQSKQFLLNPKSKLIELEETAHRIQEGNEKKMAEETNIFLENLL</sequence>
<dbReference type="PANTHER" id="PTHR43798">
    <property type="entry name" value="MONOACYLGLYCEROL LIPASE"/>
    <property type="match status" value="1"/>
</dbReference>
<reference evidence="2" key="1">
    <citation type="journal article" date="2022" name="Nat. Microbiol.">
        <title>Unique mobile elements and scalable gene flow at the prokaryote-eukaryote boundary revealed by circularized Asgard archaea genomes.</title>
        <authorList>
            <person name="Wu F."/>
            <person name="Speth D.R."/>
            <person name="Philosof A."/>
            <person name="Cremiere A."/>
            <person name="Narayanan A."/>
            <person name="Barco R.A."/>
            <person name="Connon S.A."/>
            <person name="Amend J.P."/>
            <person name="Antoshechkin I.A."/>
            <person name="Orphan V.J."/>
        </authorList>
    </citation>
    <scope>NUCLEOTIDE SEQUENCE</scope>
    <source>
        <strain evidence="2">PM71</strain>
    </source>
</reference>
<dbReference type="Proteomes" id="UP001201020">
    <property type="component" value="Chromosome"/>
</dbReference>
<dbReference type="InterPro" id="IPR029058">
    <property type="entry name" value="AB_hydrolase_fold"/>
</dbReference>
<accession>A0A9Y1BMP7</accession>
<organism evidence="2">
    <name type="scientific">Candidatus Heimdallarchaeum aukensis</name>
    <dbReference type="NCBI Taxonomy" id="2876573"/>
    <lineage>
        <taxon>Archaea</taxon>
        <taxon>Promethearchaeati</taxon>
        <taxon>Candidatus Heimdallarchaeota</taxon>
        <taxon>Candidatus Heimdallarchaeia (ex Rinke et al. 2021) (nom. nud.)</taxon>
        <taxon>Candidatus Heimdallarchaeales</taxon>
        <taxon>Candidatus Heimdallarchaeaceae</taxon>
        <taxon>Candidatus Heimdallarchaeum</taxon>
    </lineage>
</organism>
<dbReference type="Pfam" id="PF12146">
    <property type="entry name" value="Hydrolase_4"/>
    <property type="match status" value="1"/>
</dbReference>
<dbReference type="SUPFAM" id="SSF53474">
    <property type="entry name" value="alpha/beta-Hydrolases"/>
    <property type="match status" value="1"/>
</dbReference>